<evidence type="ECO:0000313" key="14">
    <source>
        <dbReference type="EMBL" id="SDH16475.1"/>
    </source>
</evidence>
<evidence type="ECO:0000256" key="11">
    <source>
        <dbReference type="HAMAP-Rule" id="MF_01479"/>
    </source>
</evidence>
<feature type="binding site" evidence="11">
    <location>
        <position position="31"/>
    </location>
    <ligand>
        <name>[4Fe-4S] cluster</name>
        <dbReference type="ChEBI" id="CHEBI:49883"/>
    </ligand>
</feature>
<dbReference type="GO" id="GO:0003677">
    <property type="term" value="F:DNA binding"/>
    <property type="evidence" value="ECO:0007669"/>
    <property type="project" value="UniProtKB-UniRule"/>
</dbReference>
<feature type="region of interest" description="Disordered" evidence="12">
    <location>
        <begin position="81"/>
        <end position="100"/>
    </location>
</feature>
<keyword evidence="6 11" id="KW-0411">Iron-sulfur</keyword>
<protein>
    <recommendedName>
        <fullName evidence="11">Transcriptional regulator WhiB</fullName>
    </recommendedName>
</protein>
<dbReference type="GO" id="GO:0045892">
    <property type="term" value="P:negative regulation of DNA-templated transcription"/>
    <property type="evidence" value="ECO:0007669"/>
    <property type="project" value="TreeGrafter"/>
</dbReference>
<name>A0A1G8A671_9PSEU</name>
<dbReference type="InterPro" id="IPR003482">
    <property type="entry name" value="Whib"/>
</dbReference>
<dbReference type="STRING" id="200378.SAMN05216553_11710"/>
<evidence type="ECO:0000256" key="3">
    <source>
        <dbReference type="ARBA" id="ARBA00022485"/>
    </source>
</evidence>
<dbReference type="Proteomes" id="UP000199623">
    <property type="component" value="Unassembled WGS sequence"/>
</dbReference>
<keyword evidence="9 11" id="KW-1015">Disulfide bond</keyword>
<reference evidence="15" key="1">
    <citation type="submission" date="2016-10" db="EMBL/GenBank/DDBJ databases">
        <authorList>
            <person name="Varghese N."/>
            <person name="Submissions S."/>
        </authorList>
    </citation>
    <scope>NUCLEOTIDE SEQUENCE [LARGE SCALE GENOMIC DNA]</scope>
    <source>
        <strain evidence="15">CGMCC 4.3506</strain>
    </source>
</reference>
<evidence type="ECO:0000256" key="2">
    <source>
        <dbReference type="ARBA" id="ARBA00006597"/>
    </source>
</evidence>
<dbReference type="GO" id="GO:0051539">
    <property type="term" value="F:4 iron, 4 sulfur cluster binding"/>
    <property type="evidence" value="ECO:0007669"/>
    <property type="project" value="UniProtKB-UniRule"/>
</dbReference>
<evidence type="ECO:0000313" key="15">
    <source>
        <dbReference type="Proteomes" id="UP000199623"/>
    </source>
</evidence>
<dbReference type="Pfam" id="PF02467">
    <property type="entry name" value="Whib"/>
    <property type="match status" value="1"/>
</dbReference>
<keyword evidence="3 11" id="KW-0004">4Fe-4S</keyword>
<organism evidence="14 15">
    <name type="scientific">Lentzea fradiae</name>
    <dbReference type="NCBI Taxonomy" id="200378"/>
    <lineage>
        <taxon>Bacteria</taxon>
        <taxon>Bacillati</taxon>
        <taxon>Actinomycetota</taxon>
        <taxon>Actinomycetes</taxon>
        <taxon>Pseudonocardiales</taxon>
        <taxon>Pseudonocardiaceae</taxon>
        <taxon>Lentzea</taxon>
    </lineage>
</organism>
<dbReference type="GO" id="GO:0047134">
    <property type="term" value="F:protein-disulfide reductase [NAD(P)H] activity"/>
    <property type="evidence" value="ECO:0007669"/>
    <property type="project" value="TreeGrafter"/>
</dbReference>
<keyword evidence="15" id="KW-1185">Reference proteome</keyword>
<evidence type="ECO:0000256" key="12">
    <source>
        <dbReference type="SAM" id="MobiDB-lite"/>
    </source>
</evidence>
<evidence type="ECO:0000256" key="6">
    <source>
        <dbReference type="ARBA" id="ARBA00023014"/>
    </source>
</evidence>
<proteinExistence type="inferred from homology"/>
<dbReference type="GO" id="GO:0045454">
    <property type="term" value="P:cell redox homeostasis"/>
    <property type="evidence" value="ECO:0007669"/>
    <property type="project" value="TreeGrafter"/>
</dbReference>
<comment type="PTM">
    <text evidence="11">The Fe-S cluster can be nitrosylated by nitric oxide (NO).</text>
</comment>
<evidence type="ECO:0000256" key="9">
    <source>
        <dbReference type="ARBA" id="ARBA00023157"/>
    </source>
</evidence>
<dbReference type="PANTHER" id="PTHR38839">
    <property type="entry name" value="TRANSCRIPTIONAL REGULATOR WHID-RELATED"/>
    <property type="match status" value="1"/>
</dbReference>
<feature type="binding site" evidence="11">
    <location>
        <position position="65"/>
    </location>
    <ligand>
        <name>[4Fe-4S] cluster</name>
        <dbReference type="ChEBI" id="CHEBI:49883"/>
    </ligand>
</feature>
<dbReference type="AlphaFoldDB" id="A0A1G8A671"/>
<gene>
    <name evidence="11" type="primary">whiB</name>
    <name evidence="14" type="ORF">SAMN05216553_11710</name>
</gene>
<evidence type="ECO:0000256" key="10">
    <source>
        <dbReference type="ARBA" id="ARBA00023163"/>
    </source>
</evidence>
<evidence type="ECO:0000256" key="7">
    <source>
        <dbReference type="ARBA" id="ARBA00023015"/>
    </source>
</evidence>
<feature type="binding site" evidence="11">
    <location>
        <position position="56"/>
    </location>
    <ligand>
        <name>[4Fe-4S] cluster</name>
        <dbReference type="ChEBI" id="CHEBI:49883"/>
    </ligand>
</feature>
<dbReference type="HAMAP" id="MF_01479">
    <property type="entry name" value="WhiB"/>
    <property type="match status" value="1"/>
</dbReference>
<keyword evidence="11" id="KW-0963">Cytoplasm</keyword>
<comment type="function">
    <text evidence="11">Acts as a transcriptional regulator. Probably redox-responsive. The apo- but not holo-form probably binds DNA.</text>
</comment>
<evidence type="ECO:0000256" key="5">
    <source>
        <dbReference type="ARBA" id="ARBA00023004"/>
    </source>
</evidence>
<keyword evidence="8 11" id="KW-0238">DNA-binding</keyword>
<accession>A0A1G8A671</accession>
<sequence length="100" mass="10913">MTTTHSLAKHDSLYQLLSMLTGPEFGERPACADEDPELFFPESGQVAQISEAKTVCLSCPIRRACLSYALQHGVQGVWGGTTEDERRAMRRGASSRKAVA</sequence>
<keyword evidence="10 11" id="KW-0804">Transcription</keyword>
<dbReference type="InterPro" id="IPR034768">
    <property type="entry name" value="4FE4S_WBL"/>
</dbReference>
<evidence type="ECO:0000256" key="8">
    <source>
        <dbReference type="ARBA" id="ARBA00023125"/>
    </source>
</evidence>
<dbReference type="GO" id="GO:0005737">
    <property type="term" value="C:cytoplasm"/>
    <property type="evidence" value="ECO:0007669"/>
    <property type="project" value="UniProtKB-SubCell"/>
</dbReference>
<feature type="compositionally biased region" description="Basic residues" evidence="12">
    <location>
        <begin position="88"/>
        <end position="100"/>
    </location>
</feature>
<dbReference type="GO" id="GO:0046872">
    <property type="term" value="F:metal ion binding"/>
    <property type="evidence" value="ECO:0007669"/>
    <property type="project" value="UniProtKB-KW"/>
</dbReference>
<comment type="similarity">
    <text evidence="2 11">Belongs to the WhiB family.</text>
</comment>
<dbReference type="EMBL" id="FNCC01000017">
    <property type="protein sequence ID" value="SDH16475.1"/>
    <property type="molecule type" value="Genomic_DNA"/>
</dbReference>
<feature type="domain" description="4Fe-4S Wbl-type" evidence="13">
    <location>
        <begin position="30"/>
        <end position="88"/>
    </location>
</feature>
<comment type="PTM">
    <text evidence="11">Upon Fe-S cluster removal intramolecular disulfide bonds are formed.</text>
</comment>
<keyword evidence="7 11" id="KW-0805">Transcription regulation</keyword>
<evidence type="ECO:0000256" key="4">
    <source>
        <dbReference type="ARBA" id="ARBA00022723"/>
    </source>
</evidence>
<keyword evidence="5 11" id="KW-0408">Iron</keyword>
<comment type="cofactor">
    <cofactor evidence="11">
        <name>[4Fe-4S] cluster</name>
        <dbReference type="ChEBI" id="CHEBI:49883"/>
    </cofactor>
    <text evidence="11">Binds 1 [4Fe-4S] cluster per subunit. Following nitrosylation of the [4Fe-4S] cluster binds 1 [4Fe-8(NO)] cluster per subunit.</text>
</comment>
<evidence type="ECO:0000259" key="13">
    <source>
        <dbReference type="PROSITE" id="PS51674"/>
    </source>
</evidence>
<evidence type="ECO:0000256" key="1">
    <source>
        <dbReference type="ARBA" id="ARBA00004496"/>
    </source>
</evidence>
<dbReference type="GO" id="GO:0035731">
    <property type="term" value="F:dinitrosyl-iron complex binding"/>
    <property type="evidence" value="ECO:0007669"/>
    <property type="project" value="UniProtKB-UniRule"/>
</dbReference>
<comment type="subcellular location">
    <subcellularLocation>
        <location evidence="1 11">Cytoplasm</location>
    </subcellularLocation>
</comment>
<keyword evidence="4 11" id="KW-0479">Metal-binding</keyword>
<dbReference type="PROSITE" id="PS51674">
    <property type="entry name" value="4FE4S_WBL"/>
    <property type="match status" value="1"/>
</dbReference>
<feature type="binding site" evidence="11">
    <location>
        <position position="59"/>
    </location>
    <ligand>
        <name>[4Fe-4S] cluster</name>
        <dbReference type="ChEBI" id="CHEBI:49883"/>
    </ligand>
</feature>